<reference evidence="2 3" key="1">
    <citation type="journal article" date="2019" name="Front. Genet.">
        <title>Whole-Genome Sequencing of the Opportunistic Yeast Pathogen Candida inconspicua Uncovers Its Hybrid Origin.</title>
        <authorList>
            <person name="Mixao V."/>
            <person name="Hansen A.P."/>
            <person name="Saus E."/>
            <person name="Boekhout T."/>
            <person name="Lass-Florl C."/>
            <person name="Gabaldon T."/>
        </authorList>
    </citation>
    <scope>NUCLEOTIDE SEQUENCE [LARGE SCALE GENOMIC DNA]</scope>
    <source>
        <strain evidence="2 3">CBS 180</strain>
    </source>
</reference>
<evidence type="ECO:0000256" key="1">
    <source>
        <dbReference type="SAM" id="MobiDB-lite"/>
    </source>
</evidence>
<proteinExistence type="predicted"/>
<comment type="caution">
    <text evidence="2">The sequence shown here is derived from an EMBL/GenBank/DDBJ whole genome shotgun (WGS) entry which is preliminary data.</text>
</comment>
<feature type="compositionally biased region" description="Basic and acidic residues" evidence="1">
    <location>
        <begin position="38"/>
        <end position="52"/>
    </location>
</feature>
<keyword evidence="3" id="KW-1185">Reference proteome</keyword>
<evidence type="ECO:0000313" key="2">
    <source>
        <dbReference type="EMBL" id="TID29966.1"/>
    </source>
</evidence>
<sequence>MGFDGNIPSSNGDLGSPDSSDKIDNDSADPPRVVSAPIDEKPEESNLDKVIKPLNEDSSTVILESSDITKRRSDGLVQKQTHKLNPKRKAKVFGRGPGRPPGSLNRSTIARLKAEAEALEEFEKNSNSVLPTYIGEPLNSTDQSFRNQSYFNGIAQTPQYYPTQYIPSYHSDQNIASGYMVSPTYVGNFSVYQAYQAHQTPISTQPYTFQPPPPSRASYGNQEMLANNIASVTMQNSAHTSSSDWSHGSSNFNNGSNILNLHNQEYDRRSLELQKLEQIHLQQSYNPSILQPGMVNYNAYQPLPTGYYHSNSLDSGKTFQQNLPPLQTEPTFAMHNSSQPYLLNSTHMMPSNVQQITPFPMSIPASTPQQLPHTNSQYPAYLQPGSQPYERFPEPIQSKIPQRYDICNQSIQRQNEQSALDNQPLKKDSI</sequence>
<feature type="region of interest" description="Disordered" evidence="1">
    <location>
        <begin position="82"/>
        <end position="105"/>
    </location>
</feature>
<name>A0A4T0X3L8_9ASCO</name>
<dbReference type="AlphaFoldDB" id="A0A4T0X3L8"/>
<protein>
    <submittedName>
        <fullName evidence="2">Uncharacterized protein</fullName>
    </submittedName>
</protein>
<feature type="region of interest" description="Disordered" evidence="1">
    <location>
        <begin position="1"/>
        <end position="52"/>
    </location>
</feature>
<gene>
    <name evidence="2" type="ORF">CANINC_001477</name>
</gene>
<evidence type="ECO:0000313" key="3">
    <source>
        <dbReference type="Proteomes" id="UP000307173"/>
    </source>
</evidence>
<dbReference type="EMBL" id="SELW01000220">
    <property type="protein sequence ID" value="TID29966.1"/>
    <property type="molecule type" value="Genomic_DNA"/>
</dbReference>
<dbReference type="Proteomes" id="UP000307173">
    <property type="component" value="Unassembled WGS sequence"/>
</dbReference>
<feature type="compositionally biased region" description="Basic residues" evidence="1">
    <location>
        <begin position="82"/>
        <end position="92"/>
    </location>
</feature>
<organism evidence="2 3">
    <name type="scientific">Pichia inconspicua</name>
    <dbReference type="NCBI Taxonomy" id="52247"/>
    <lineage>
        <taxon>Eukaryota</taxon>
        <taxon>Fungi</taxon>
        <taxon>Dikarya</taxon>
        <taxon>Ascomycota</taxon>
        <taxon>Saccharomycotina</taxon>
        <taxon>Pichiomycetes</taxon>
        <taxon>Pichiales</taxon>
        <taxon>Pichiaceae</taxon>
        <taxon>Pichia</taxon>
    </lineage>
</organism>
<accession>A0A4T0X3L8</accession>